<dbReference type="EMBL" id="JAQMPJ010000001">
    <property type="protein sequence ID" value="MDB9003727.1"/>
    <property type="molecule type" value="Genomic_DNA"/>
</dbReference>
<dbReference type="EMBL" id="CYYK01000018">
    <property type="protein sequence ID" value="CUP13405.1"/>
    <property type="molecule type" value="Genomic_DNA"/>
</dbReference>
<dbReference type="EMBL" id="WKMO01000004">
    <property type="protein sequence ID" value="MSB72876.1"/>
    <property type="molecule type" value="Genomic_DNA"/>
</dbReference>
<evidence type="ECO:0000313" key="11">
    <source>
        <dbReference type="Proteomes" id="UP000441358"/>
    </source>
</evidence>
<dbReference type="EMBL" id="WKNE01000002">
    <property type="protein sequence ID" value="MRZ53848.1"/>
    <property type="molecule type" value="Genomic_DNA"/>
</dbReference>
<dbReference type="Proteomes" id="UP000441609">
    <property type="component" value="Unassembled WGS sequence"/>
</dbReference>
<dbReference type="OrthoDB" id="10009448at2"/>
<dbReference type="RefSeq" id="WP_005857143.1">
    <property type="nucleotide sequence ID" value="NZ_BQOC01000001.1"/>
</dbReference>
<evidence type="ECO:0000313" key="6">
    <source>
        <dbReference type="EMBL" id="MSB72876.1"/>
    </source>
</evidence>
<dbReference type="Proteomes" id="UP001210126">
    <property type="component" value="Unassembled WGS sequence"/>
</dbReference>
<evidence type="ECO:0000313" key="12">
    <source>
        <dbReference type="Proteomes" id="UP000441609"/>
    </source>
</evidence>
<evidence type="ECO:0000313" key="5">
    <source>
        <dbReference type="EMBL" id="MRZ53848.1"/>
    </source>
</evidence>
<reference evidence="2" key="4">
    <citation type="submission" date="2023-01" db="EMBL/GenBank/DDBJ databases">
        <title>Human gut microbiome strain richness.</title>
        <authorList>
            <person name="Chen-Liaw A."/>
        </authorList>
    </citation>
    <scope>NUCLEOTIDE SEQUENCE</scope>
    <source>
        <strain evidence="2">RTP21484st1_E5_RTP21484_190118</strain>
    </source>
</reference>
<evidence type="ECO:0000313" key="10">
    <source>
        <dbReference type="Proteomes" id="UP000432516"/>
    </source>
</evidence>
<evidence type="ECO:0000313" key="4">
    <source>
        <dbReference type="EMBL" id="MRZ48988.1"/>
    </source>
</evidence>
<evidence type="ECO:0000313" key="7">
    <source>
        <dbReference type="EMBL" id="RHD78083.1"/>
    </source>
</evidence>
<gene>
    <name evidence="7" type="ORF">DW782_01985</name>
    <name evidence="1" type="ORF">ERS852380_03994</name>
    <name evidence="4" type="ORF">GKD66_01760</name>
    <name evidence="3" type="ORF">GKD67_02935</name>
    <name evidence="5" type="ORF">GKD68_03680</name>
    <name evidence="6" type="ORF">GKD70_06140</name>
    <name evidence="2" type="ORF">PN599_01755</name>
</gene>
<evidence type="ECO:0000313" key="2">
    <source>
        <dbReference type="EMBL" id="MDB9003727.1"/>
    </source>
</evidence>
<comment type="caution">
    <text evidence="3">The sequence shown here is derived from an EMBL/GenBank/DDBJ whole genome shotgun (WGS) entry which is preliminary data.</text>
</comment>
<proteinExistence type="predicted"/>
<dbReference type="Proteomes" id="UP000441358">
    <property type="component" value="Unassembled WGS sequence"/>
</dbReference>
<dbReference type="AlphaFoldDB" id="A0A174KVA9"/>
<dbReference type="Proteomes" id="UP000284660">
    <property type="component" value="Unassembled WGS sequence"/>
</dbReference>
<name>A0A174KVA9_PARDI</name>
<dbReference type="Proteomes" id="UP000095455">
    <property type="component" value="Unassembled WGS sequence"/>
</dbReference>
<dbReference type="EMBL" id="WKMC01000001">
    <property type="protein sequence ID" value="MRZ48988.1"/>
    <property type="molecule type" value="Genomic_DNA"/>
</dbReference>
<reference evidence="10 11" key="3">
    <citation type="journal article" date="2019" name="Nat. Med.">
        <title>A library of human gut bacterial isolates paired with longitudinal multiomics data enables mechanistic microbiome research.</title>
        <authorList>
            <person name="Poyet M."/>
            <person name="Groussin M."/>
            <person name="Gibbons S.M."/>
            <person name="Avila-Pacheco J."/>
            <person name="Jiang X."/>
            <person name="Kearney S.M."/>
            <person name="Perrotta A.R."/>
            <person name="Berdy B."/>
            <person name="Zhao S."/>
            <person name="Lieberman T.D."/>
            <person name="Swanson P.K."/>
            <person name="Smith M."/>
            <person name="Roesemann S."/>
            <person name="Alexander J.E."/>
            <person name="Rich S.A."/>
            <person name="Livny J."/>
            <person name="Vlamakis H."/>
            <person name="Clish C."/>
            <person name="Bullock K."/>
            <person name="Deik A."/>
            <person name="Scott J."/>
            <person name="Pierce K.A."/>
            <person name="Xavier R.J."/>
            <person name="Alm E.J."/>
        </authorList>
    </citation>
    <scope>NUCLEOTIDE SEQUENCE [LARGE SCALE GENOMIC DNA]</scope>
    <source>
        <strain evidence="5 10">BIOML-A2</strain>
        <strain evidence="6 12">BIOML-A20</strain>
        <strain evidence="4 11">BIOML-A32</strain>
        <strain evidence="3 13">BIOML-A9</strain>
    </source>
</reference>
<dbReference type="EMBL" id="QSJN01000001">
    <property type="protein sequence ID" value="RHD78083.1"/>
    <property type="molecule type" value="Genomic_DNA"/>
</dbReference>
<evidence type="ECO:0000313" key="8">
    <source>
        <dbReference type="Proteomes" id="UP000095455"/>
    </source>
</evidence>
<organism evidence="3 13">
    <name type="scientific">Parabacteroides distasonis</name>
    <dbReference type="NCBI Taxonomy" id="823"/>
    <lineage>
        <taxon>Bacteria</taxon>
        <taxon>Pseudomonadati</taxon>
        <taxon>Bacteroidota</taxon>
        <taxon>Bacteroidia</taxon>
        <taxon>Bacteroidales</taxon>
        <taxon>Tannerellaceae</taxon>
        <taxon>Parabacteroides</taxon>
    </lineage>
</organism>
<sequence>MRRFSWFVLVKCVDYPIRMRHFSSRAIALGANFANKEIGRFTKSGSSMEEEKHKKPLLSYEEVIEVIDERISRDEPATADERIKRVEEVAEQMEEERKKGISCRKKVSRFFRRSLINLDRSIRRCFGK</sequence>
<evidence type="ECO:0000313" key="13">
    <source>
        <dbReference type="Proteomes" id="UP000461276"/>
    </source>
</evidence>
<protein>
    <submittedName>
        <fullName evidence="3">Uncharacterized protein</fullName>
    </submittedName>
</protein>
<reference evidence="7 9" key="2">
    <citation type="submission" date="2018-08" db="EMBL/GenBank/DDBJ databases">
        <title>A genome reference for cultivated species of the human gut microbiota.</title>
        <authorList>
            <person name="Zou Y."/>
            <person name="Xue W."/>
            <person name="Luo G."/>
        </authorList>
    </citation>
    <scope>NUCLEOTIDE SEQUENCE [LARGE SCALE GENOMIC DNA]</scope>
    <source>
        <strain evidence="7 9">AM30-4</strain>
    </source>
</reference>
<dbReference type="Proteomes" id="UP000432516">
    <property type="component" value="Unassembled WGS sequence"/>
</dbReference>
<evidence type="ECO:0000313" key="1">
    <source>
        <dbReference type="EMBL" id="CUP13405.1"/>
    </source>
</evidence>
<dbReference type="EMBL" id="WKMY01000001">
    <property type="protein sequence ID" value="MRY92210.1"/>
    <property type="molecule type" value="Genomic_DNA"/>
</dbReference>
<reference evidence="1 8" key="1">
    <citation type="submission" date="2015-09" db="EMBL/GenBank/DDBJ databases">
        <authorList>
            <consortium name="Pathogen Informatics"/>
        </authorList>
    </citation>
    <scope>NUCLEOTIDE SEQUENCE [LARGE SCALE GENOMIC DNA]</scope>
    <source>
        <strain evidence="1 8">2789STDY5608822</strain>
    </source>
</reference>
<accession>A0A174KVA9</accession>
<evidence type="ECO:0000313" key="9">
    <source>
        <dbReference type="Proteomes" id="UP000284660"/>
    </source>
</evidence>
<evidence type="ECO:0000313" key="3">
    <source>
        <dbReference type="EMBL" id="MRY92210.1"/>
    </source>
</evidence>
<dbReference type="Proteomes" id="UP000461276">
    <property type="component" value="Unassembled WGS sequence"/>
</dbReference>